<feature type="transmembrane region" description="Helical" evidence="6">
    <location>
        <begin position="344"/>
        <end position="372"/>
    </location>
</feature>
<gene>
    <name evidence="8" type="ORF">PaG_01632</name>
</gene>
<dbReference type="InterPro" id="IPR020846">
    <property type="entry name" value="MFS_dom"/>
</dbReference>
<keyword evidence="9" id="KW-1185">Reference proteome</keyword>
<feature type="transmembrane region" description="Helical" evidence="6">
    <location>
        <begin position="771"/>
        <end position="791"/>
    </location>
</feature>
<dbReference type="GO" id="GO:0022857">
    <property type="term" value="F:transmembrane transporter activity"/>
    <property type="evidence" value="ECO:0007669"/>
    <property type="project" value="InterPro"/>
</dbReference>
<evidence type="ECO:0000256" key="3">
    <source>
        <dbReference type="ARBA" id="ARBA00022989"/>
    </source>
</evidence>
<dbReference type="OrthoDB" id="5215911at2759"/>
<feature type="transmembrane region" description="Helical" evidence="6">
    <location>
        <begin position="499"/>
        <end position="520"/>
    </location>
</feature>
<evidence type="ECO:0000313" key="9">
    <source>
        <dbReference type="Proteomes" id="UP000019462"/>
    </source>
</evidence>
<feature type="domain" description="Major facilitator superfamily (MFS) profile" evidence="7">
    <location>
        <begin position="343"/>
        <end position="797"/>
    </location>
</feature>
<name>W3VRF0_MOEAP</name>
<comment type="subcellular location">
    <subcellularLocation>
        <location evidence="1">Membrane</location>
        <topology evidence="1">Multi-pass membrane protein</topology>
    </subcellularLocation>
</comment>
<feature type="transmembrane region" description="Helical" evidence="6">
    <location>
        <begin position="590"/>
        <end position="610"/>
    </location>
</feature>
<keyword evidence="2 6" id="KW-0812">Transmembrane</keyword>
<evidence type="ECO:0000256" key="4">
    <source>
        <dbReference type="ARBA" id="ARBA00023136"/>
    </source>
</evidence>
<feature type="transmembrane region" description="Helical" evidence="6">
    <location>
        <begin position="411"/>
        <end position="430"/>
    </location>
</feature>
<dbReference type="AlphaFoldDB" id="W3VRF0"/>
<dbReference type="GO" id="GO:0005886">
    <property type="term" value="C:plasma membrane"/>
    <property type="evidence" value="ECO:0007669"/>
    <property type="project" value="TreeGrafter"/>
</dbReference>
<keyword evidence="3 6" id="KW-1133">Transmembrane helix</keyword>
<keyword evidence="4 6" id="KW-0472">Membrane</keyword>
<protein>
    <submittedName>
        <fullName evidence="8">Mfs transporter</fullName>
    </submittedName>
</protein>
<dbReference type="PANTHER" id="PTHR23502">
    <property type="entry name" value="MAJOR FACILITATOR SUPERFAMILY"/>
    <property type="match status" value="1"/>
</dbReference>
<feature type="transmembrane region" description="Helical" evidence="6">
    <location>
        <begin position="469"/>
        <end position="487"/>
    </location>
</feature>
<feature type="transmembrane region" description="Helical" evidence="6">
    <location>
        <begin position="384"/>
        <end position="404"/>
    </location>
</feature>
<accession>W3VRF0</accession>
<dbReference type="InterPro" id="IPR011701">
    <property type="entry name" value="MFS"/>
</dbReference>
<dbReference type="EMBL" id="AWNI01000008">
    <property type="protein sequence ID" value="ETS63351.1"/>
    <property type="molecule type" value="Genomic_DNA"/>
</dbReference>
<dbReference type="Gene3D" id="1.20.1250.20">
    <property type="entry name" value="MFS general substrate transporter like domains"/>
    <property type="match status" value="1"/>
</dbReference>
<sequence length="802" mass="87760">MARRPAPPPPTVPTSKICLARNAWAQAPDPRPARIGGVSANAVGASSTAFSSSLPVQSNKLQCSTAWSTPPTTIESLVPGTFASLKTCHDRLLLRARRSRSHLLRPSPRIIVEADLLAHAPLTDSEAALSAFLTCEHLTCCWRGDAIRAYGTTEAVVIWGLRILRSSSLASLFVRSGRRYPTHGFLFACQSMQPAYWAPPLSTTSWICASVPENRTKGFVCPFRQHIIPAVSQTTTSFRQARARSTSFRYLRPSHSRNPSLQADMSAPGRSDEKMDIKEDGVTNDVHDLDSIEYGSQGKNVGSGAESSDAQVETTLIKGNEIVLIPQPTTDPHDPLNMPEWRKWAVLIVLGFFSIFSVLVSSGMGAFTGLMFKEYRGDKRVPDLLVYPTLFMGLGNIVGIPAAIAIGRRPVLIFSSLLLAFTSLGCGLSQSFDSHFIVRAFMSLAAGQSEALCPLIVQEINYLHVRGNRMAVFSGMQTTGFAVMMIATGHITTDLGWRWWYGIVAIVSLVVAIGAILIVPESRYQRDEAMVPSEDIDSRVPIFYTDKRKPSLDTATYGEYTYASTLRVYVGPSRFGEAARCLWSAVHVMAYPNVFWLMLMNSLALSAYIVMTTEYAGALGSPPYRFSYDAIGYVMAAQLITAVIFVPLQGMGGDWLVRRLAARNGGKTRPEHRLIPLIMPVGLAVASCIIYGRTLADPYSWHWTGIAIPMNAVYFTFTAVILCSYTYSIDAYPDRAGAILLLYCASRGIVSFGVSLSTVDFLEKAGPRGAFNVLAILFGIVSAFGIPFYFFGPAVRRLTARY</sequence>
<comment type="caution">
    <text evidence="8">The sequence shown here is derived from an EMBL/GenBank/DDBJ whole genome shotgun (WGS) entry which is preliminary data.</text>
</comment>
<feature type="region of interest" description="Disordered" evidence="5">
    <location>
        <begin position="252"/>
        <end position="272"/>
    </location>
</feature>
<feature type="transmembrane region" description="Helical" evidence="6">
    <location>
        <begin position="674"/>
        <end position="694"/>
    </location>
</feature>
<dbReference type="Proteomes" id="UP000019462">
    <property type="component" value="Unassembled WGS sequence"/>
</dbReference>
<evidence type="ECO:0000313" key="8">
    <source>
        <dbReference type="EMBL" id="ETS63351.1"/>
    </source>
</evidence>
<evidence type="ECO:0000259" key="7">
    <source>
        <dbReference type="PROSITE" id="PS50850"/>
    </source>
</evidence>
<feature type="transmembrane region" description="Helical" evidence="6">
    <location>
        <begin position="739"/>
        <end position="759"/>
    </location>
</feature>
<dbReference type="HOGENOM" id="CLU_350940_0_0_1"/>
<proteinExistence type="predicted"/>
<dbReference type="SUPFAM" id="SSF103473">
    <property type="entry name" value="MFS general substrate transporter"/>
    <property type="match status" value="1"/>
</dbReference>
<evidence type="ECO:0000256" key="6">
    <source>
        <dbReference type="SAM" id="Phobius"/>
    </source>
</evidence>
<organism evidence="8 9">
    <name type="scientific">Moesziomyces aphidis</name>
    <name type="common">Pseudozyma aphidis</name>
    <dbReference type="NCBI Taxonomy" id="84754"/>
    <lineage>
        <taxon>Eukaryota</taxon>
        <taxon>Fungi</taxon>
        <taxon>Dikarya</taxon>
        <taxon>Basidiomycota</taxon>
        <taxon>Ustilaginomycotina</taxon>
        <taxon>Ustilaginomycetes</taxon>
        <taxon>Ustilaginales</taxon>
        <taxon>Ustilaginaceae</taxon>
        <taxon>Moesziomyces</taxon>
    </lineage>
</organism>
<evidence type="ECO:0000256" key="1">
    <source>
        <dbReference type="ARBA" id="ARBA00004141"/>
    </source>
</evidence>
<evidence type="ECO:0000256" key="2">
    <source>
        <dbReference type="ARBA" id="ARBA00022692"/>
    </source>
</evidence>
<dbReference type="Pfam" id="PF07690">
    <property type="entry name" value="MFS_1"/>
    <property type="match status" value="1"/>
</dbReference>
<reference evidence="8 9" key="1">
    <citation type="journal article" date="2014" name="Genome Announc.">
        <title>Genome sequence of the basidiomycetous fungus Pseudozyma aphidis DSM70725, an efficient producer of biosurfactant mannosylerythritol lipids.</title>
        <authorList>
            <person name="Lorenz S."/>
            <person name="Guenther M."/>
            <person name="Grumaz C."/>
            <person name="Rupp S."/>
            <person name="Zibek S."/>
            <person name="Sohn K."/>
        </authorList>
    </citation>
    <scope>NUCLEOTIDE SEQUENCE [LARGE SCALE GENOMIC DNA]</scope>
    <source>
        <strain evidence="9">ATCC 32657 / CBS 517.83 / DSM 70725 / JCM 10318 / NBRC 10182 / NRRL Y-7954 / St-0401</strain>
    </source>
</reference>
<feature type="transmembrane region" description="Helical" evidence="6">
    <location>
        <begin position="706"/>
        <end position="727"/>
    </location>
</feature>
<dbReference type="InterPro" id="IPR036259">
    <property type="entry name" value="MFS_trans_sf"/>
</dbReference>
<evidence type="ECO:0000256" key="5">
    <source>
        <dbReference type="SAM" id="MobiDB-lite"/>
    </source>
</evidence>
<feature type="transmembrane region" description="Helical" evidence="6">
    <location>
        <begin position="630"/>
        <end position="653"/>
    </location>
</feature>
<dbReference type="PANTHER" id="PTHR23502:SF164">
    <property type="entry name" value="MAJOR FACILITATOR SUPERFAMILY (MFS) PROFILE DOMAIN-CONTAINING PROTEIN"/>
    <property type="match status" value="1"/>
</dbReference>
<dbReference type="PROSITE" id="PS50850">
    <property type="entry name" value="MFS"/>
    <property type="match status" value="1"/>
</dbReference>